<dbReference type="AlphaFoldDB" id="A0ABD0VA61"/>
<name>A0ABD0VA61_DENTH</name>
<proteinExistence type="predicted"/>
<accession>A0ABD0VA61</accession>
<organism evidence="2 3">
    <name type="scientific">Dendrobium thyrsiflorum</name>
    <name type="common">Pinecone-like raceme dendrobium</name>
    <name type="synonym">Orchid</name>
    <dbReference type="NCBI Taxonomy" id="117978"/>
    <lineage>
        <taxon>Eukaryota</taxon>
        <taxon>Viridiplantae</taxon>
        <taxon>Streptophyta</taxon>
        <taxon>Embryophyta</taxon>
        <taxon>Tracheophyta</taxon>
        <taxon>Spermatophyta</taxon>
        <taxon>Magnoliopsida</taxon>
        <taxon>Liliopsida</taxon>
        <taxon>Asparagales</taxon>
        <taxon>Orchidaceae</taxon>
        <taxon>Epidendroideae</taxon>
        <taxon>Malaxideae</taxon>
        <taxon>Dendrobiinae</taxon>
        <taxon>Dendrobium</taxon>
    </lineage>
</organism>
<dbReference type="EMBL" id="JANQDX010000007">
    <property type="protein sequence ID" value="KAL0921695.1"/>
    <property type="molecule type" value="Genomic_DNA"/>
</dbReference>
<sequence length="271" mass="29654">MSTKTAAAVPPGGGMTVISRLERIDLMLLCLEEIKAGGGGGSSRKSSCLSAASSGGEGLMTVTDGGNSSESSLSEKKKEHRNMEEVIVETQIKGSLIDRIIFLESRLLKMDLQNTAFSVQLGRSARIQLENAIIETRNTGATIQFGSVDFPTITVRTSVVFMHDMNSEEPARRPRPAETSAHRAHLSAPRATTAQDPRRRIYVFERISQYEAPTTKRIVTCGRIFVVTANTTTLPTGMYAPVKSNVEASSSRGRLIRRQRIKMNVELRAQQ</sequence>
<dbReference type="PANTHER" id="PTHR34190">
    <property type="entry name" value="EXPRESSED PROTEIN"/>
    <property type="match status" value="1"/>
</dbReference>
<evidence type="ECO:0000313" key="3">
    <source>
        <dbReference type="Proteomes" id="UP001552299"/>
    </source>
</evidence>
<feature type="compositionally biased region" description="Basic and acidic residues" evidence="1">
    <location>
        <begin position="166"/>
        <end position="176"/>
    </location>
</feature>
<protein>
    <submittedName>
        <fullName evidence="2">Uncharacterized protein</fullName>
    </submittedName>
</protein>
<dbReference type="Proteomes" id="UP001552299">
    <property type="component" value="Unassembled WGS sequence"/>
</dbReference>
<evidence type="ECO:0000256" key="1">
    <source>
        <dbReference type="SAM" id="MobiDB-lite"/>
    </source>
</evidence>
<feature type="region of interest" description="Disordered" evidence="1">
    <location>
        <begin position="59"/>
        <end position="80"/>
    </location>
</feature>
<feature type="region of interest" description="Disordered" evidence="1">
    <location>
        <begin position="166"/>
        <end position="194"/>
    </location>
</feature>
<reference evidence="2 3" key="1">
    <citation type="journal article" date="2024" name="Plant Biotechnol. J.">
        <title>Dendrobium thyrsiflorum genome and its molecular insights into genes involved in important horticultural traits.</title>
        <authorList>
            <person name="Chen B."/>
            <person name="Wang J.Y."/>
            <person name="Zheng P.J."/>
            <person name="Li K.L."/>
            <person name="Liang Y.M."/>
            <person name="Chen X.F."/>
            <person name="Zhang C."/>
            <person name="Zhao X."/>
            <person name="He X."/>
            <person name="Zhang G.Q."/>
            <person name="Liu Z.J."/>
            <person name="Xu Q."/>
        </authorList>
    </citation>
    <scope>NUCLEOTIDE SEQUENCE [LARGE SCALE GENOMIC DNA]</scope>
    <source>
        <strain evidence="2">GZMU011</strain>
    </source>
</reference>
<comment type="caution">
    <text evidence="2">The sequence shown here is derived from an EMBL/GenBank/DDBJ whole genome shotgun (WGS) entry which is preliminary data.</text>
</comment>
<gene>
    <name evidence="2" type="ORF">M5K25_008795</name>
</gene>
<dbReference type="PANTHER" id="PTHR34190:SF4">
    <property type="entry name" value="EXPRESSED PROTEIN"/>
    <property type="match status" value="1"/>
</dbReference>
<keyword evidence="3" id="KW-1185">Reference proteome</keyword>
<evidence type="ECO:0000313" key="2">
    <source>
        <dbReference type="EMBL" id="KAL0921695.1"/>
    </source>
</evidence>